<dbReference type="RefSeq" id="WP_027558862.1">
    <property type="nucleotide sequence ID" value="NZ_AXAD01000002.1"/>
</dbReference>
<feature type="transmembrane region" description="Helical" evidence="1">
    <location>
        <begin position="36"/>
        <end position="53"/>
    </location>
</feature>
<keyword evidence="1" id="KW-0812">Transmembrane</keyword>
<evidence type="ECO:0000313" key="3">
    <source>
        <dbReference type="Proteomes" id="UP000594015"/>
    </source>
</evidence>
<evidence type="ECO:0000313" key="2">
    <source>
        <dbReference type="EMBL" id="QOZ67874.1"/>
    </source>
</evidence>
<evidence type="ECO:0000256" key="1">
    <source>
        <dbReference type="SAM" id="Phobius"/>
    </source>
</evidence>
<gene>
    <name evidence="2" type="ORF">WN72_17345</name>
</gene>
<reference evidence="2 3" key="1">
    <citation type="submission" date="2018-06" db="EMBL/GenBank/DDBJ databases">
        <title>Comparative genomics of Bradyrhizobium nodulating Arachidis hypogaea.</title>
        <authorList>
            <person name="Li Y."/>
        </authorList>
    </citation>
    <scope>NUCLEOTIDE SEQUENCE [LARGE SCALE GENOMIC DNA]</scope>
    <source>
        <strain evidence="2 3">CCBAU 051107</strain>
    </source>
</reference>
<keyword evidence="1" id="KW-0472">Membrane</keyword>
<organism evidence="2 3">
    <name type="scientific">Bradyrhizobium arachidis</name>
    <dbReference type="NCBI Taxonomy" id="858423"/>
    <lineage>
        <taxon>Bacteria</taxon>
        <taxon>Pseudomonadati</taxon>
        <taxon>Pseudomonadota</taxon>
        <taxon>Alphaproteobacteria</taxon>
        <taxon>Hyphomicrobiales</taxon>
        <taxon>Nitrobacteraceae</taxon>
        <taxon>Bradyrhizobium</taxon>
    </lineage>
</organism>
<keyword evidence="1" id="KW-1133">Transmembrane helix</keyword>
<dbReference type="KEGG" id="barh:WN72_17345"/>
<protein>
    <submittedName>
        <fullName evidence="2">Uncharacterized protein</fullName>
    </submittedName>
</protein>
<dbReference type="InterPro" id="IPR014550">
    <property type="entry name" value="UCP028704_OpgC"/>
</dbReference>
<dbReference type="AlphaFoldDB" id="A0AAE7NKY8"/>
<accession>A0AAE7NKY8</accession>
<dbReference type="EMBL" id="CP030050">
    <property type="protein sequence ID" value="QOZ67874.1"/>
    <property type="molecule type" value="Genomic_DNA"/>
</dbReference>
<dbReference type="Proteomes" id="UP000594015">
    <property type="component" value="Chromosome"/>
</dbReference>
<sequence>MNGPAFQGQHYIPRDWPARHSSLLRPLILIGQNSLPMFRLGVFLSFAAHWFLFRLKAVSTPRS</sequence>
<dbReference type="Pfam" id="PF10129">
    <property type="entry name" value="OpgC_C"/>
    <property type="match status" value="1"/>
</dbReference>
<name>A0AAE7NKY8_9BRAD</name>
<proteinExistence type="predicted"/>